<comment type="caution">
    <text evidence="5">The sequence shown here is derived from an EMBL/GenBank/DDBJ whole genome shotgun (WGS) entry which is preliminary data.</text>
</comment>
<dbReference type="InterPro" id="IPR028349">
    <property type="entry name" value="PafC-like"/>
</dbReference>
<protein>
    <submittedName>
        <fullName evidence="5">Putative DNA-binding transcriptional regulator YafY</fullName>
    </submittedName>
</protein>
<proteinExistence type="predicted"/>
<dbReference type="InterPro" id="IPR036388">
    <property type="entry name" value="WH-like_DNA-bd_sf"/>
</dbReference>
<dbReference type="PROSITE" id="PS00894">
    <property type="entry name" value="HTH_DEOR_1"/>
    <property type="match status" value="1"/>
</dbReference>
<dbReference type="Proteomes" id="UP000316196">
    <property type="component" value="Unassembled WGS sequence"/>
</dbReference>
<evidence type="ECO:0000259" key="4">
    <source>
        <dbReference type="PROSITE" id="PS51000"/>
    </source>
</evidence>
<evidence type="ECO:0000256" key="1">
    <source>
        <dbReference type="ARBA" id="ARBA00023015"/>
    </source>
</evidence>
<dbReference type="Pfam" id="PF08279">
    <property type="entry name" value="HTH_11"/>
    <property type="match status" value="1"/>
</dbReference>
<reference evidence="5 6" key="1">
    <citation type="submission" date="2019-06" db="EMBL/GenBank/DDBJ databases">
        <title>Sequencing the genomes of 1000 actinobacteria strains.</title>
        <authorList>
            <person name="Klenk H.-P."/>
        </authorList>
    </citation>
    <scope>NUCLEOTIDE SEQUENCE [LARGE SCALE GENOMIC DNA]</scope>
    <source>
        <strain evidence="5 6">DSM 8251</strain>
    </source>
</reference>
<dbReference type="PANTHER" id="PTHR34580">
    <property type="match status" value="1"/>
</dbReference>
<dbReference type="SUPFAM" id="SSF46785">
    <property type="entry name" value="Winged helix' DNA-binding domain"/>
    <property type="match status" value="1"/>
</dbReference>
<evidence type="ECO:0000256" key="3">
    <source>
        <dbReference type="ARBA" id="ARBA00023163"/>
    </source>
</evidence>
<feature type="domain" description="HTH deoR-type" evidence="4">
    <location>
        <begin position="4"/>
        <end position="59"/>
    </location>
</feature>
<dbReference type="InterPro" id="IPR036390">
    <property type="entry name" value="WH_DNA-bd_sf"/>
</dbReference>
<dbReference type="Pfam" id="PF13280">
    <property type="entry name" value="WYL"/>
    <property type="match status" value="1"/>
</dbReference>
<evidence type="ECO:0000256" key="2">
    <source>
        <dbReference type="ARBA" id="ARBA00023125"/>
    </source>
</evidence>
<dbReference type="RefSeq" id="WP_142092151.1">
    <property type="nucleotide sequence ID" value="NZ_BAAAMD010000003.1"/>
</dbReference>
<dbReference type="PROSITE" id="PS51000">
    <property type="entry name" value="HTH_DEOR_2"/>
    <property type="match status" value="1"/>
</dbReference>
<dbReference type="SMART" id="SM00420">
    <property type="entry name" value="HTH_DEOR"/>
    <property type="match status" value="1"/>
</dbReference>
<evidence type="ECO:0000313" key="5">
    <source>
        <dbReference type="EMBL" id="TQL62276.1"/>
    </source>
</evidence>
<dbReference type="EMBL" id="VFOR01000001">
    <property type="protein sequence ID" value="TQL62276.1"/>
    <property type="molecule type" value="Genomic_DNA"/>
</dbReference>
<dbReference type="PANTHER" id="PTHR34580:SF3">
    <property type="entry name" value="PROTEIN PAFB"/>
    <property type="match status" value="1"/>
</dbReference>
<name>A0A542ZPT2_9ACTN</name>
<dbReference type="InterPro" id="IPR001034">
    <property type="entry name" value="DeoR_HTH"/>
</dbReference>
<keyword evidence="2 5" id="KW-0238">DNA-binding</keyword>
<evidence type="ECO:0000313" key="6">
    <source>
        <dbReference type="Proteomes" id="UP000316196"/>
    </source>
</evidence>
<dbReference type="InterPro" id="IPR018356">
    <property type="entry name" value="Tscrpt_reg_HTH_DeoR_CS"/>
</dbReference>
<accession>A0A542ZPT2</accession>
<dbReference type="InterPro" id="IPR013196">
    <property type="entry name" value="HTH_11"/>
</dbReference>
<gene>
    <name evidence="5" type="ORF">FB460_0047</name>
</gene>
<dbReference type="GO" id="GO:0003677">
    <property type="term" value="F:DNA binding"/>
    <property type="evidence" value="ECO:0007669"/>
    <property type="project" value="UniProtKB-KW"/>
</dbReference>
<dbReference type="PIRSF" id="PIRSF016838">
    <property type="entry name" value="PafC"/>
    <property type="match status" value="1"/>
</dbReference>
<dbReference type="InterPro" id="IPR051534">
    <property type="entry name" value="CBASS_pafABC_assoc_protein"/>
</dbReference>
<organism evidence="5 6">
    <name type="scientific">Propioniferax innocua</name>
    <dbReference type="NCBI Taxonomy" id="1753"/>
    <lineage>
        <taxon>Bacteria</taxon>
        <taxon>Bacillati</taxon>
        <taxon>Actinomycetota</taxon>
        <taxon>Actinomycetes</taxon>
        <taxon>Propionibacteriales</taxon>
        <taxon>Propionibacteriaceae</taxon>
        <taxon>Propioniferax</taxon>
    </lineage>
</organism>
<dbReference type="GO" id="GO:0003700">
    <property type="term" value="F:DNA-binding transcription factor activity"/>
    <property type="evidence" value="ECO:0007669"/>
    <property type="project" value="InterPro"/>
</dbReference>
<dbReference type="PROSITE" id="PS52050">
    <property type="entry name" value="WYL"/>
    <property type="match status" value="1"/>
</dbReference>
<dbReference type="Gene3D" id="1.10.10.10">
    <property type="entry name" value="Winged helix-like DNA-binding domain superfamily/Winged helix DNA-binding domain"/>
    <property type="match status" value="1"/>
</dbReference>
<dbReference type="InterPro" id="IPR026881">
    <property type="entry name" value="WYL_dom"/>
</dbReference>
<dbReference type="AlphaFoldDB" id="A0A542ZPT2"/>
<sequence>MTDTTGRVLALLSLLESRPTWSGTELAEQLGVTTRTIRRDVERLRDLGYPVRGEQGVDGGYRLGRGMRLPPLVLGDDEAVAVALCLRIAATNAPGLMAEQALRALAKLDQVLPARLSARVHAIAEETENLPGLHTPVVEVEVLTSLVAAAHERVRVRFDYTARDGATTQRHVHPYRLVTTGRIWYLFCFDVDRDDWRTFRLDRMRSLHVTTFRFEPRDGPDPREYVQQAWARTPWRHTATVTFNAPVTVVRGRIPEQYGRCEELDSGRTQVVAGADDLADLAHHLAWAALDLRTSLEVVEPAELNEELRQLGEQIASFAR</sequence>
<keyword evidence="1" id="KW-0805">Transcription regulation</keyword>
<keyword evidence="3" id="KW-0804">Transcription</keyword>
<keyword evidence="6" id="KW-1185">Reference proteome</keyword>
<dbReference type="OrthoDB" id="8555652at2"/>